<protein>
    <recommendedName>
        <fullName evidence="4">DUF4878 domain-containing protein</fullName>
    </recommendedName>
</protein>
<dbReference type="RefSeq" id="WP_074930740.1">
    <property type="nucleotide sequence ID" value="NZ_FORI01000002.1"/>
</dbReference>
<keyword evidence="1" id="KW-0732">Signal</keyword>
<organism evidence="2 3">
    <name type="scientific">Treponema bryantii</name>
    <dbReference type="NCBI Taxonomy" id="163"/>
    <lineage>
        <taxon>Bacteria</taxon>
        <taxon>Pseudomonadati</taxon>
        <taxon>Spirochaetota</taxon>
        <taxon>Spirochaetia</taxon>
        <taxon>Spirochaetales</taxon>
        <taxon>Treponemataceae</taxon>
        <taxon>Treponema</taxon>
    </lineage>
</organism>
<sequence>MKIRKLLSIISVLFVFGQMAIFADDAAVPDYSNASVSIKYYNRTVYYPGNEDEAPIFVHITIKNNGSDTLRFKLADDRSFSMDFNAYTVKNSRLEQTDNIIEKRTTNQTVYFREIALEQGEEYSFVENVKSFIKVEEPSVYYLELFFYPELYKSKYLTLKSNRLTLEVRPSPSAASSNFVAVKNETVELLKPMDISPDKVVEQTIIARQKSLWDQYFLYMDVESLIQRNPSLKKKYITVSAEERSRMLQSFKGDLMQARIENDIVAVPESFQIEKTTYSPTEGSVTVIEWFKYPNFSEKKRYTYKVRQHEGIWKIYDYTVVNLGTE</sequence>
<name>A0A1I3J5J7_9SPIR</name>
<evidence type="ECO:0008006" key="4">
    <source>
        <dbReference type="Google" id="ProtNLM"/>
    </source>
</evidence>
<evidence type="ECO:0000313" key="3">
    <source>
        <dbReference type="Proteomes" id="UP000182737"/>
    </source>
</evidence>
<dbReference type="AlphaFoldDB" id="A0A1I3J5J7"/>
<evidence type="ECO:0000256" key="1">
    <source>
        <dbReference type="SAM" id="SignalP"/>
    </source>
</evidence>
<feature type="chain" id="PRO_5010381493" description="DUF4878 domain-containing protein" evidence="1">
    <location>
        <begin position="24"/>
        <end position="326"/>
    </location>
</feature>
<dbReference type="OrthoDB" id="350959at2"/>
<evidence type="ECO:0000313" key="2">
    <source>
        <dbReference type="EMBL" id="SFI55594.1"/>
    </source>
</evidence>
<dbReference type="EMBL" id="FORI01000002">
    <property type="protein sequence ID" value="SFI55594.1"/>
    <property type="molecule type" value="Genomic_DNA"/>
</dbReference>
<proteinExistence type="predicted"/>
<accession>A0A1I3J5J7</accession>
<gene>
    <name evidence="2" type="ORF">SAMN04487775_102357</name>
</gene>
<dbReference type="Proteomes" id="UP000182737">
    <property type="component" value="Unassembled WGS sequence"/>
</dbReference>
<keyword evidence="3" id="KW-1185">Reference proteome</keyword>
<feature type="signal peptide" evidence="1">
    <location>
        <begin position="1"/>
        <end position="23"/>
    </location>
</feature>
<reference evidence="3" key="1">
    <citation type="submission" date="2016-10" db="EMBL/GenBank/DDBJ databases">
        <authorList>
            <person name="Varghese N."/>
            <person name="Submissions S."/>
        </authorList>
    </citation>
    <scope>NUCLEOTIDE SEQUENCE [LARGE SCALE GENOMIC DNA]</scope>
    <source>
        <strain evidence="3">XBD1002</strain>
    </source>
</reference>